<dbReference type="GO" id="GO:0033202">
    <property type="term" value="C:DNA helicase complex"/>
    <property type="evidence" value="ECO:0007669"/>
    <property type="project" value="TreeGrafter"/>
</dbReference>
<dbReference type="SUPFAM" id="SSF52980">
    <property type="entry name" value="Restriction endonuclease-like"/>
    <property type="match status" value="1"/>
</dbReference>
<keyword evidence="5 15" id="KW-0378">Hydrolase</keyword>
<feature type="compositionally biased region" description="Low complexity" evidence="16">
    <location>
        <begin position="814"/>
        <end position="836"/>
    </location>
</feature>
<dbReference type="EMBL" id="CP059404">
    <property type="protein sequence ID" value="QNE90587.1"/>
    <property type="molecule type" value="Genomic_DNA"/>
</dbReference>
<comment type="similarity">
    <text evidence="1">Belongs to the helicase family. UvrD subfamily.</text>
</comment>
<proteinExistence type="inferred from homology"/>
<keyword evidence="6 15" id="KW-0347">Helicase</keyword>
<feature type="compositionally biased region" description="Basic and acidic residues" evidence="16">
    <location>
        <begin position="537"/>
        <end position="548"/>
    </location>
</feature>
<evidence type="ECO:0000256" key="4">
    <source>
        <dbReference type="ARBA" id="ARBA00022763"/>
    </source>
</evidence>
<dbReference type="Gene3D" id="3.90.320.10">
    <property type="match status" value="1"/>
</dbReference>
<dbReference type="InterPro" id="IPR014017">
    <property type="entry name" value="DNA_helicase_UvrD-like_C"/>
</dbReference>
<evidence type="ECO:0000256" key="3">
    <source>
        <dbReference type="ARBA" id="ARBA00022741"/>
    </source>
</evidence>
<comment type="catalytic activity">
    <reaction evidence="14">
        <text>ATP + H2O = ADP + phosphate + H(+)</text>
        <dbReference type="Rhea" id="RHEA:13065"/>
        <dbReference type="ChEBI" id="CHEBI:15377"/>
        <dbReference type="ChEBI" id="CHEBI:15378"/>
        <dbReference type="ChEBI" id="CHEBI:30616"/>
        <dbReference type="ChEBI" id="CHEBI:43474"/>
        <dbReference type="ChEBI" id="CHEBI:456216"/>
        <dbReference type="EC" id="5.6.2.4"/>
    </reaction>
</comment>
<dbReference type="GO" id="GO:0005524">
    <property type="term" value="F:ATP binding"/>
    <property type="evidence" value="ECO:0007669"/>
    <property type="project" value="UniProtKB-UniRule"/>
</dbReference>
<keyword evidence="7" id="KW-0269">Exonuclease</keyword>
<feature type="region of interest" description="Disordered" evidence="16">
    <location>
        <begin position="814"/>
        <end position="846"/>
    </location>
</feature>
<keyword evidence="3 15" id="KW-0547">Nucleotide-binding</keyword>
<organism evidence="19 20">
    <name type="scientific">Corynebacterium incognita</name>
    <dbReference type="NCBI Taxonomy" id="2754725"/>
    <lineage>
        <taxon>Bacteria</taxon>
        <taxon>Bacillati</taxon>
        <taxon>Actinomycetota</taxon>
        <taxon>Actinomycetes</taxon>
        <taxon>Mycobacteriales</taxon>
        <taxon>Corynebacteriaceae</taxon>
        <taxon>Corynebacterium</taxon>
    </lineage>
</organism>
<evidence type="ECO:0000256" key="12">
    <source>
        <dbReference type="ARBA" id="ARBA00034617"/>
    </source>
</evidence>
<dbReference type="InterPro" id="IPR000212">
    <property type="entry name" value="DNA_helicase_UvrD/REP"/>
</dbReference>
<dbReference type="Gene3D" id="3.40.50.300">
    <property type="entry name" value="P-loop containing nucleotide triphosphate hydrolases"/>
    <property type="match status" value="3"/>
</dbReference>
<dbReference type="InterPro" id="IPR013986">
    <property type="entry name" value="DExx_box_DNA_helicase_dom_sf"/>
</dbReference>
<feature type="domain" description="UvrD-like helicase C-terminal" evidence="18">
    <location>
        <begin position="374"/>
        <end position="697"/>
    </location>
</feature>
<name>A0A7G7CSM1_9CORY</name>
<gene>
    <name evidence="19" type="ORF">H0194_08415</name>
</gene>
<dbReference type="InterPro" id="IPR027417">
    <property type="entry name" value="P-loop_NTPase"/>
</dbReference>
<evidence type="ECO:0000256" key="11">
    <source>
        <dbReference type="ARBA" id="ARBA00023235"/>
    </source>
</evidence>
<dbReference type="InterPro" id="IPR014016">
    <property type="entry name" value="UvrD-like_ATP-bd"/>
</dbReference>
<evidence type="ECO:0000259" key="18">
    <source>
        <dbReference type="PROSITE" id="PS51217"/>
    </source>
</evidence>
<dbReference type="Pfam" id="PF12705">
    <property type="entry name" value="PDDEXK_1"/>
    <property type="match status" value="1"/>
</dbReference>
<reference evidence="19 20" key="1">
    <citation type="submission" date="2020-07" db="EMBL/GenBank/DDBJ databases">
        <title>Complete genome and description of Corynebacterium incognita strain Marseille-Q3630 sp. nov.</title>
        <authorList>
            <person name="Boxberger M."/>
        </authorList>
    </citation>
    <scope>NUCLEOTIDE SEQUENCE [LARGE SCALE GENOMIC DNA]</scope>
    <source>
        <strain evidence="19 20">Marseille-Q3630</strain>
    </source>
</reference>
<dbReference type="PANTHER" id="PTHR11070:SF55">
    <property type="entry name" value="DNA 3'-5' HELICASE"/>
    <property type="match status" value="1"/>
</dbReference>
<evidence type="ECO:0000256" key="15">
    <source>
        <dbReference type="PROSITE-ProRule" id="PRU00560"/>
    </source>
</evidence>
<evidence type="ECO:0000259" key="17">
    <source>
        <dbReference type="PROSITE" id="PS51198"/>
    </source>
</evidence>
<comment type="catalytic activity">
    <reaction evidence="12">
        <text>Couples ATP hydrolysis with the unwinding of duplex DNA by translocating in the 3'-5' direction.</text>
        <dbReference type="EC" id="5.6.2.4"/>
    </reaction>
</comment>
<dbReference type="Proteomes" id="UP000515743">
    <property type="component" value="Chromosome"/>
</dbReference>
<dbReference type="AlphaFoldDB" id="A0A7G7CSM1"/>
<accession>A0A7G7CSM1</accession>
<feature type="domain" description="UvrD-like helicase ATP-binding" evidence="17">
    <location>
        <begin position="14"/>
        <end position="369"/>
    </location>
</feature>
<evidence type="ECO:0000256" key="14">
    <source>
        <dbReference type="ARBA" id="ARBA00048988"/>
    </source>
</evidence>
<evidence type="ECO:0000256" key="10">
    <source>
        <dbReference type="ARBA" id="ARBA00023204"/>
    </source>
</evidence>
<dbReference type="GO" id="GO:0000725">
    <property type="term" value="P:recombinational repair"/>
    <property type="evidence" value="ECO:0007669"/>
    <property type="project" value="TreeGrafter"/>
</dbReference>
<dbReference type="EC" id="5.6.2.4" evidence="13"/>
<evidence type="ECO:0000313" key="20">
    <source>
        <dbReference type="Proteomes" id="UP000515743"/>
    </source>
</evidence>
<evidence type="ECO:0000256" key="2">
    <source>
        <dbReference type="ARBA" id="ARBA00022722"/>
    </source>
</evidence>
<keyword evidence="8 15" id="KW-0067">ATP-binding</keyword>
<feature type="region of interest" description="Disordered" evidence="16">
    <location>
        <begin position="523"/>
        <end position="548"/>
    </location>
</feature>
<dbReference type="Gene3D" id="1.10.10.160">
    <property type="match status" value="1"/>
</dbReference>
<evidence type="ECO:0000256" key="9">
    <source>
        <dbReference type="ARBA" id="ARBA00023125"/>
    </source>
</evidence>
<keyword evidence="4" id="KW-0227">DNA damage</keyword>
<dbReference type="SUPFAM" id="SSF52540">
    <property type="entry name" value="P-loop containing nucleoside triphosphate hydrolases"/>
    <property type="match status" value="1"/>
</dbReference>
<evidence type="ECO:0000256" key="1">
    <source>
        <dbReference type="ARBA" id="ARBA00009922"/>
    </source>
</evidence>
<keyword evidence="2" id="KW-0540">Nuclease</keyword>
<feature type="binding site" evidence="15">
    <location>
        <begin position="35"/>
        <end position="42"/>
    </location>
    <ligand>
        <name>ATP</name>
        <dbReference type="ChEBI" id="CHEBI:30616"/>
    </ligand>
</feature>
<keyword evidence="11" id="KW-0413">Isomerase</keyword>
<evidence type="ECO:0000256" key="8">
    <source>
        <dbReference type="ARBA" id="ARBA00022840"/>
    </source>
</evidence>
<dbReference type="Pfam" id="PF00580">
    <property type="entry name" value="UvrD-helicase"/>
    <property type="match status" value="1"/>
</dbReference>
<keyword evidence="9" id="KW-0238">DNA-binding</keyword>
<dbReference type="Gene3D" id="1.10.486.10">
    <property type="entry name" value="PCRA, domain 4"/>
    <property type="match status" value="2"/>
</dbReference>
<evidence type="ECO:0000256" key="7">
    <source>
        <dbReference type="ARBA" id="ARBA00022839"/>
    </source>
</evidence>
<dbReference type="PROSITE" id="PS51198">
    <property type="entry name" value="UVRD_HELICASE_ATP_BIND"/>
    <property type="match status" value="1"/>
</dbReference>
<dbReference type="PROSITE" id="PS51217">
    <property type="entry name" value="UVRD_HELICASE_CTER"/>
    <property type="match status" value="1"/>
</dbReference>
<protein>
    <recommendedName>
        <fullName evidence="13">DNA 3'-5' helicase</fullName>
        <ecNumber evidence="13">5.6.2.4</ecNumber>
    </recommendedName>
</protein>
<dbReference type="Pfam" id="PF13361">
    <property type="entry name" value="UvrD_C"/>
    <property type="match status" value="2"/>
</dbReference>
<sequence length="1137" mass="123698">MSPQLLSAVLGQKHSPTPQQADIIGAAPGPMLVVAGAGAGKTETMAARVVWLVANGYAKPEEILGLTFTRKAAQELGKRIKARLSTLAGSPKLKDHDPEGTIAASLEVIAPHVSTYDAYAAELIREYGLLIPAEPSTTHYSEGQMFALVNEVVKDYTGPLTSSTSVEDTTTKVMSLLAEMDNNLLNMAEVYEQANAFEMNMHAVPQDPGREADYFTKDALKWLGTNDVRRELLPLVEETKKRMREQDATTFAEQMSWAARMAMAHPVVGTAQRSRYKVVMLDEYQDTSPPQRILLRSLFGNGKGQHTAADTAEGAAANLTVTAVGDPMQSIYGWRGATTENLRAFVDDFPQANGQSAVKKELTTSWRNPAGVLRMANIVGDAAMGTGNDRPVKALQPREGAGEGAVKLGYFSTPEEELDYVGDLLAQRYAVEGDALKAAVLCRKSKHVPGIVEALSERGVPFEVTSLAGLLNLPEIQDLVALARMLVRPQDTMAALRVLSGPIVGLSVADLEALLRRVRNLAGTPSSADGTQGADAPTRHASQEPSHGDFDAQAHLRAQLDKLRESQPDMVFGLADAVADLGERSRYSPEGLQRLEELAAKLRHLRSYSLHKSLVDIFTDIELMFGVRTEVMARGDAAGTAHLNRFLDVVADYGTGSLDGLLSYLELQQIYDRGMNKGKVPPTPGAVQISTIHSAKGLEWHTVVMPHQTAAEYAPRVSTFLTNPQLLIDDDFMVLEEAETRKRISGLVKQYMAEKREFEAQESERLFYVGVTRAEQELVVTASVESDKTEPYKHLAAMAQAAPDYVTMWHGTTDAATESSADSAASGTETEAAAQESEPRTALFPALHPRPEAVRGAELVKAAMAELPAASAGETFDFWEAEATALIEEQRASQAAVVYVDMPREMTASDVVAFTQDAGEFARRRRRPVPFKPSRYAKRGTAFHAWLEERFGSQALLSEDELPGMRDFFAPDSATADEATGVNPEAAEEELVRLQEAFLASEWAERTPTYVEQAFEFALAGVVLRGRMDAVFDNGDHWLVVDWKTGRRPRGQEFVAAQQQLAVYAEGWRRIAEDGKPVRAAFHYVASGETVYLDADPGSDSSGGSSESVALAQLLTSSVSAAGEQPVRESAERSRKR</sequence>
<dbReference type="GO" id="GO:0043138">
    <property type="term" value="F:3'-5' DNA helicase activity"/>
    <property type="evidence" value="ECO:0007669"/>
    <property type="project" value="UniProtKB-EC"/>
</dbReference>
<evidence type="ECO:0000256" key="13">
    <source>
        <dbReference type="ARBA" id="ARBA00034808"/>
    </source>
</evidence>
<keyword evidence="20" id="KW-1185">Reference proteome</keyword>
<evidence type="ECO:0000256" key="5">
    <source>
        <dbReference type="ARBA" id="ARBA00022801"/>
    </source>
</evidence>
<dbReference type="PANTHER" id="PTHR11070">
    <property type="entry name" value="UVRD / RECB / PCRA DNA HELICASE FAMILY MEMBER"/>
    <property type="match status" value="1"/>
</dbReference>
<dbReference type="GO" id="GO:0005829">
    <property type="term" value="C:cytosol"/>
    <property type="evidence" value="ECO:0007669"/>
    <property type="project" value="TreeGrafter"/>
</dbReference>
<dbReference type="CDD" id="cd17932">
    <property type="entry name" value="DEXQc_UvrD"/>
    <property type="match status" value="1"/>
</dbReference>
<dbReference type="InterPro" id="IPR011335">
    <property type="entry name" value="Restrct_endonuc-II-like"/>
</dbReference>
<dbReference type="InterPro" id="IPR011604">
    <property type="entry name" value="PDDEXK-like_dom_sf"/>
</dbReference>
<evidence type="ECO:0000256" key="16">
    <source>
        <dbReference type="SAM" id="MobiDB-lite"/>
    </source>
</evidence>
<keyword evidence="10" id="KW-0234">DNA repair</keyword>
<dbReference type="KEGG" id="cik:H0194_08415"/>
<evidence type="ECO:0000313" key="19">
    <source>
        <dbReference type="EMBL" id="QNE90587.1"/>
    </source>
</evidence>
<evidence type="ECO:0000256" key="6">
    <source>
        <dbReference type="ARBA" id="ARBA00022806"/>
    </source>
</evidence>
<dbReference type="InterPro" id="IPR038726">
    <property type="entry name" value="PDDEXK_AddAB-type"/>
</dbReference>
<dbReference type="GO" id="GO:0003677">
    <property type="term" value="F:DNA binding"/>
    <property type="evidence" value="ECO:0007669"/>
    <property type="project" value="UniProtKB-KW"/>
</dbReference>
<dbReference type="GO" id="GO:0004527">
    <property type="term" value="F:exonuclease activity"/>
    <property type="evidence" value="ECO:0007669"/>
    <property type="project" value="UniProtKB-KW"/>
</dbReference>